<dbReference type="Proteomes" id="UP000789920">
    <property type="component" value="Unassembled WGS sequence"/>
</dbReference>
<sequence length="449" mass="50727">VTDNLVANYTNLGFIVRLLYLPDLVLMRKPMVKAGLCTYVNAHRSLLDKMLMTQTRRQSRKRIDTQKKIGPMQRGQQKIKLLMNKPRGVLPPLPLPYPPQVQLQKMVAKLASKPKLARFPNAFIMYRNEYVQFLKAKGLHLSMTELSPMIAAAWRQEPEYVKDAYTRLSGDAEKLYVRMAANVQPEIKYKFPAQRHPSFNDYTNEETTMMQRKENERSNDNVIKFGNSAASEYNQLLQSSSIPDLKGFPRDVNNDSNSRTFLERSSSAFDGRDLSIINATMNAPTFDPSFMKQENCFIQEAPYIPYSQIPNVSPSSSRNSSTDSLLCGELRIPSSEELILGSLPSPALTTTPCSEFAFPFSPTCINCSRHYYDQQNFAASYESDSSPVQSSDFYPLSPLSPVSPTLTFADESPMRSPTFNEFDITTDLYYVIDSALSFGPYGIPTSRSV</sequence>
<proteinExistence type="predicted"/>
<reference evidence="1" key="1">
    <citation type="submission" date="2021-06" db="EMBL/GenBank/DDBJ databases">
        <authorList>
            <person name="Kallberg Y."/>
            <person name="Tangrot J."/>
            <person name="Rosling A."/>
        </authorList>
    </citation>
    <scope>NUCLEOTIDE SEQUENCE</scope>
    <source>
        <strain evidence="1">MA461A</strain>
    </source>
</reference>
<dbReference type="EMBL" id="CAJVQC010036913">
    <property type="protein sequence ID" value="CAG8762441.1"/>
    <property type="molecule type" value="Genomic_DNA"/>
</dbReference>
<protein>
    <submittedName>
        <fullName evidence="1">19979_t:CDS:1</fullName>
    </submittedName>
</protein>
<name>A0ACA9QTQ9_9GLOM</name>
<keyword evidence="2" id="KW-1185">Reference proteome</keyword>
<evidence type="ECO:0000313" key="1">
    <source>
        <dbReference type="EMBL" id="CAG8762441.1"/>
    </source>
</evidence>
<accession>A0ACA9QTQ9</accession>
<evidence type="ECO:0000313" key="2">
    <source>
        <dbReference type="Proteomes" id="UP000789920"/>
    </source>
</evidence>
<feature type="non-terminal residue" evidence="1">
    <location>
        <position position="1"/>
    </location>
</feature>
<comment type="caution">
    <text evidence="1">The sequence shown here is derived from an EMBL/GenBank/DDBJ whole genome shotgun (WGS) entry which is preliminary data.</text>
</comment>
<organism evidence="1 2">
    <name type="scientific">Racocetra persica</name>
    <dbReference type="NCBI Taxonomy" id="160502"/>
    <lineage>
        <taxon>Eukaryota</taxon>
        <taxon>Fungi</taxon>
        <taxon>Fungi incertae sedis</taxon>
        <taxon>Mucoromycota</taxon>
        <taxon>Glomeromycotina</taxon>
        <taxon>Glomeromycetes</taxon>
        <taxon>Diversisporales</taxon>
        <taxon>Gigasporaceae</taxon>
        <taxon>Racocetra</taxon>
    </lineage>
</organism>
<gene>
    <name evidence="1" type="ORF">RPERSI_LOCUS15390</name>
</gene>